<protein>
    <submittedName>
        <fullName evidence="2">ComF family protein</fullName>
    </submittedName>
</protein>
<proteinExistence type="inferred from homology"/>
<dbReference type="PANTHER" id="PTHR47505:SF1">
    <property type="entry name" value="DNA UTILIZATION PROTEIN YHGH"/>
    <property type="match status" value="1"/>
</dbReference>
<dbReference type="InterPro" id="IPR029057">
    <property type="entry name" value="PRTase-like"/>
</dbReference>
<dbReference type="PANTHER" id="PTHR47505">
    <property type="entry name" value="DNA UTILIZATION PROTEIN YHGH"/>
    <property type="match status" value="1"/>
</dbReference>
<comment type="similarity">
    <text evidence="1">Belongs to the ComF/GntX family.</text>
</comment>
<dbReference type="Gene3D" id="3.40.50.2020">
    <property type="match status" value="1"/>
</dbReference>
<name>A0AAU8JBL1_9CYAN</name>
<dbReference type="SUPFAM" id="SSF53271">
    <property type="entry name" value="PRTase-like"/>
    <property type="match status" value="1"/>
</dbReference>
<gene>
    <name evidence="2" type="ORF">ABWT76_004914</name>
</gene>
<dbReference type="AlphaFoldDB" id="A0AAU8JBL1"/>
<dbReference type="RefSeq" id="WP_054464260.1">
    <property type="nucleotide sequence ID" value="NZ_CP159837.1"/>
</dbReference>
<accession>A0AAU8JBL1</accession>
<sequence>MANWNRLLKPILDLWFQPNCVLCDRPAREIICAYCQRQLQQYQFAQPDRFWRQEVPSLFVWGAYQGTVKRAIAQMKLSQEQNCPELSKPLGKWLGQAWLKSPLSYGKKFTVVPIPSDPQRLKERGFNQAELLAKSFCDITGYPCQTQGLTRSRPTKALYGLSLEQRMQEINQAMGLGAAFRDRPPQNPVLLLDDIYTTGTTCREAQRVLQQNKIPVYGMVAIATTKK</sequence>
<evidence type="ECO:0000313" key="2">
    <source>
        <dbReference type="EMBL" id="XCM36175.1"/>
    </source>
</evidence>
<dbReference type="CDD" id="cd06223">
    <property type="entry name" value="PRTases_typeI"/>
    <property type="match status" value="1"/>
</dbReference>
<dbReference type="EMBL" id="CP159837">
    <property type="protein sequence ID" value="XCM36175.1"/>
    <property type="molecule type" value="Genomic_DNA"/>
</dbReference>
<organism evidence="2">
    <name type="scientific">Planktothricoides raciborskii GIHE-MW2</name>
    <dbReference type="NCBI Taxonomy" id="2792601"/>
    <lineage>
        <taxon>Bacteria</taxon>
        <taxon>Bacillati</taxon>
        <taxon>Cyanobacteriota</taxon>
        <taxon>Cyanophyceae</taxon>
        <taxon>Oscillatoriophycideae</taxon>
        <taxon>Oscillatoriales</taxon>
        <taxon>Oscillatoriaceae</taxon>
        <taxon>Planktothricoides</taxon>
    </lineage>
</organism>
<reference evidence="2" key="1">
    <citation type="submission" date="2024-07" db="EMBL/GenBank/DDBJ databases">
        <authorList>
            <person name="Kim Y.J."/>
            <person name="Jeong J.Y."/>
        </authorList>
    </citation>
    <scope>NUCLEOTIDE SEQUENCE</scope>
    <source>
        <strain evidence="2">GIHE-MW2</strain>
    </source>
</reference>
<dbReference type="InterPro" id="IPR000836">
    <property type="entry name" value="PRTase_dom"/>
</dbReference>
<dbReference type="InterPro" id="IPR051910">
    <property type="entry name" value="ComF/GntX_DNA_util-trans"/>
</dbReference>
<evidence type="ECO:0000256" key="1">
    <source>
        <dbReference type="ARBA" id="ARBA00008007"/>
    </source>
</evidence>